<evidence type="ECO:0000256" key="5">
    <source>
        <dbReference type="ARBA" id="ARBA00022801"/>
    </source>
</evidence>
<evidence type="ECO:0000313" key="12">
    <source>
        <dbReference type="EMBL" id="MBW4464329.1"/>
    </source>
</evidence>
<dbReference type="GO" id="GO:0009146">
    <property type="term" value="P:purine nucleoside triphosphate catabolic process"/>
    <property type="evidence" value="ECO:0007669"/>
    <property type="project" value="UniProtKB-UniRule"/>
</dbReference>
<feature type="binding site" evidence="10">
    <location>
        <position position="171"/>
    </location>
    <ligand>
        <name>substrate</name>
    </ligand>
</feature>
<dbReference type="GO" id="GO:0000166">
    <property type="term" value="F:nucleotide binding"/>
    <property type="evidence" value="ECO:0007669"/>
    <property type="project" value="UniProtKB-KW"/>
</dbReference>
<dbReference type="HAMAP" id="MF_01405">
    <property type="entry name" value="Non_canon_purine_NTPase"/>
    <property type="match status" value="1"/>
</dbReference>
<dbReference type="Gene3D" id="3.90.950.10">
    <property type="match status" value="1"/>
</dbReference>
<feature type="binding site" evidence="10">
    <location>
        <begin position="148"/>
        <end position="151"/>
    </location>
    <ligand>
        <name>substrate</name>
    </ligand>
</feature>
<evidence type="ECO:0000256" key="7">
    <source>
        <dbReference type="ARBA" id="ARBA00023080"/>
    </source>
</evidence>
<feature type="active site" description="Proton acceptor" evidence="10">
    <location>
        <position position="69"/>
    </location>
</feature>
<comment type="subunit">
    <text evidence="2 10">Homodimer.</text>
</comment>
<dbReference type="GO" id="GO:0005829">
    <property type="term" value="C:cytosol"/>
    <property type="evidence" value="ECO:0007669"/>
    <property type="project" value="TreeGrafter"/>
</dbReference>
<dbReference type="FunFam" id="3.90.950.10:FF:000001">
    <property type="entry name" value="dITP/XTP pyrophosphatase"/>
    <property type="match status" value="1"/>
</dbReference>
<accession>A0A951P7T9</accession>
<feature type="binding site" evidence="10">
    <location>
        <position position="69"/>
    </location>
    <ligand>
        <name>Mg(2+)</name>
        <dbReference type="ChEBI" id="CHEBI:18420"/>
    </ligand>
</feature>
<comment type="catalytic activity">
    <reaction evidence="10">
        <text>ITP + H2O = IMP + diphosphate + H(+)</text>
        <dbReference type="Rhea" id="RHEA:29399"/>
        <dbReference type="ChEBI" id="CHEBI:15377"/>
        <dbReference type="ChEBI" id="CHEBI:15378"/>
        <dbReference type="ChEBI" id="CHEBI:33019"/>
        <dbReference type="ChEBI" id="CHEBI:58053"/>
        <dbReference type="ChEBI" id="CHEBI:61402"/>
        <dbReference type="EC" id="3.6.1.66"/>
    </reaction>
</comment>
<dbReference type="CDD" id="cd00515">
    <property type="entry name" value="HAM1"/>
    <property type="match status" value="1"/>
</dbReference>
<dbReference type="PANTHER" id="PTHR11067:SF9">
    <property type="entry name" value="INOSINE TRIPHOSPHATE PYROPHOSPHATASE"/>
    <property type="match status" value="1"/>
</dbReference>
<reference evidence="12" key="2">
    <citation type="journal article" date="2022" name="Microbiol. Resour. Announc.">
        <title>Metagenome Sequencing to Explore Phylogenomics of Terrestrial Cyanobacteria.</title>
        <authorList>
            <person name="Ward R.D."/>
            <person name="Stajich J.E."/>
            <person name="Johansen J.R."/>
            <person name="Huntemann M."/>
            <person name="Clum A."/>
            <person name="Foster B."/>
            <person name="Foster B."/>
            <person name="Roux S."/>
            <person name="Palaniappan K."/>
            <person name="Varghese N."/>
            <person name="Mukherjee S."/>
            <person name="Reddy T.B.K."/>
            <person name="Daum C."/>
            <person name="Copeland A."/>
            <person name="Chen I.A."/>
            <person name="Ivanova N.N."/>
            <person name="Kyrpides N.C."/>
            <person name="Shapiro N."/>
            <person name="Eloe-Fadrosh E.A."/>
            <person name="Pietrasiak N."/>
        </authorList>
    </citation>
    <scope>NUCLEOTIDE SEQUENCE</scope>
    <source>
        <strain evidence="12">GSE-TBD4-15B</strain>
    </source>
</reference>
<evidence type="ECO:0000256" key="9">
    <source>
        <dbReference type="ARBA" id="ARBA00052017"/>
    </source>
</evidence>
<comment type="similarity">
    <text evidence="1 10 11">Belongs to the HAM1 NTPase family.</text>
</comment>
<comment type="catalytic activity">
    <reaction evidence="9 10">
        <text>XTP + H2O = XMP + diphosphate + H(+)</text>
        <dbReference type="Rhea" id="RHEA:28610"/>
        <dbReference type="ChEBI" id="CHEBI:15377"/>
        <dbReference type="ChEBI" id="CHEBI:15378"/>
        <dbReference type="ChEBI" id="CHEBI:33019"/>
        <dbReference type="ChEBI" id="CHEBI:57464"/>
        <dbReference type="ChEBI" id="CHEBI:61314"/>
        <dbReference type="EC" id="3.6.1.66"/>
    </reaction>
</comment>
<keyword evidence="7 10" id="KW-0546">Nucleotide metabolism</keyword>
<comment type="cofactor">
    <cofactor evidence="10">
        <name>Mg(2+)</name>
        <dbReference type="ChEBI" id="CHEBI:18420"/>
    </cofactor>
    <text evidence="10">Binds 1 Mg(2+) ion per subunit.</text>
</comment>
<comment type="catalytic activity">
    <reaction evidence="8 10">
        <text>dITP + H2O = dIMP + diphosphate + H(+)</text>
        <dbReference type="Rhea" id="RHEA:28342"/>
        <dbReference type="ChEBI" id="CHEBI:15377"/>
        <dbReference type="ChEBI" id="CHEBI:15378"/>
        <dbReference type="ChEBI" id="CHEBI:33019"/>
        <dbReference type="ChEBI" id="CHEBI:61194"/>
        <dbReference type="ChEBI" id="CHEBI:61382"/>
        <dbReference type="EC" id="3.6.1.66"/>
    </reaction>
</comment>
<dbReference type="EC" id="3.6.1.66" evidence="10"/>
<comment type="caution">
    <text evidence="10">Lacks conserved residue(s) required for the propagation of feature annotation.</text>
</comment>
<keyword evidence="3 10" id="KW-0479">Metal-binding</keyword>
<sequence length="196" mass="20991">MPNLIVATSNPGKILEIQPYLASRLPDWRLQLKPQELEIAETGSTFLENACLKAAQVAAALSEWAIADDSGLCIDALDGAPGIYSARYAATPQACIDRVLSELKGSANRKAHFTCALAVARPDGSIALQTAGICPGEILESPSGAGGFGYDPIFYLPDYQSSFAEMSVELKNQVSHRGRAFQQLVPNLVELLERSP</sequence>
<name>A0A951P7T9_9CYAN</name>
<dbReference type="GO" id="GO:0036220">
    <property type="term" value="F:ITP diphosphatase activity"/>
    <property type="evidence" value="ECO:0007669"/>
    <property type="project" value="UniProtKB-UniRule"/>
</dbReference>
<evidence type="ECO:0000256" key="6">
    <source>
        <dbReference type="ARBA" id="ARBA00022842"/>
    </source>
</evidence>
<keyword evidence="5 10" id="KW-0378">Hydrolase</keyword>
<comment type="caution">
    <text evidence="12">The sequence shown here is derived from an EMBL/GenBank/DDBJ whole genome shotgun (WGS) entry which is preliminary data.</text>
</comment>
<proteinExistence type="inferred from homology"/>
<evidence type="ECO:0000256" key="10">
    <source>
        <dbReference type="HAMAP-Rule" id="MF_01405"/>
    </source>
</evidence>
<dbReference type="GO" id="GO:0017111">
    <property type="term" value="F:ribonucleoside triphosphate phosphatase activity"/>
    <property type="evidence" value="ECO:0007669"/>
    <property type="project" value="InterPro"/>
</dbReference>
<evidence type="ECO:0000256" key="3">
    <source>
        <dbReference type="ARBA" id="ARBA00022723"/>
    </source>
</evidence>
<dbReference type="InterPro" id="IPR029001">
    <property type="entry name" value="ITPase-like_fam"/>
</dbReference>
<comment type="function">
    <text evidence="10">Pyrophosphatase that catalyzes the hydrolysis of nucleoside triphosphates to their monophosphate derivatives, with a high preference for the non-canonical purine nucleotides XTP (xanthosine triphosphate), dITP (deoxyinosine triphosphate) and ITP. Seems to function as a house-cleaning enzyme that removes non-canonical purine nucleotides from the nucleotide pool, thus preventing their incorporation into DNA/RNA and avoiding chromosomal lesions.</text>
</comment>
<feature type="binding site" evidence="10">
    <location>
        <position position="70"/>
    </location>
    <ligand>
        <name>substrate</name>
    </ligand>
</feature>
<feature type="binding site" evidence="10">
    <location>
        <begin position="8"/>
        <end position="13"/>
    </location>
    <ligand>
        <name>substrate</name>
    </ligand>
</feature>
<evidence type="ECO:0000256" key="4">
    <source>
        <dbReference type="ARBA" id="ARBA00022741"/>
    </source>
</evidence>
<dbReference type="PANTHER" id="PTHR11067">
    <property type="entry name" value="INOSINE TRIPHOSPHATE PYROPHOSPHATASE/HAM1 PROTEIN"/>
    <property type="match status" value="1"/>
</dbReference>
<evidence type="ECO:0000256" key="2">
    <source>
        <dbReference type="ARBA" id="ARBA00011738"/>
    </source>
</evidence>
<reference evidence="12" key="1">
    <citation type="submission" date="2021-05" db="EMBL/GenBank/DDBJ databases">
        <authorList>
            <person name="Pietrasiak N."/>
            <person name="Ward R."/>
            <person name="Stajich J.E."/>
            <person name="Kurbessoian T."/>
        </authorList>
    </citation>
    <scope>NUCLEOTIDE SEQUENCE</scope>
    <source>
        <strain evidence="12">GSE-TBD4-15B</strain>
    </source>
</reference>
<evidence type="ECO:0000256" key="8">
    <source>
        <dbReference type="ARBA" id="ARBA00051875"/>
    </source>
</evidence>
<dbReference type="GO" id="GO:0009117">
    <property type="term" value="P:nucleotide metabolic process"/>
    <property type="evidence" value="ECO:0007669"/>
    <property type="project" value="UniProtKB-KW"/>
</dbReference>
<evidence type="ECO:0000256" key="11">
    <source>
        <dbReference type="RuleBase" id="RU003781"/>
    </source>
</evidence>
<feature type="binding site" evidence="10">
    <location>
        <begin position="176"/>
        <end position="177"/>
    </location>
    <ligand>
        <name>substrate</name>
    </ligand>
</feature>
<evidence type="ECO:0000313" key="13">
    <source>
        <dbReference type="Proteomes" id="UP000707356"/>
    </source>
</evidence>
<dbReference type="Proteomes" id="UP000707356">
    <property type="component" value="Unassembled WGS sequence"/>
</dbReference>
<protein>
    <recommendedName>
        <fullName evidence="10">dITP/XTP pyrophosphatase</fullName>
        <ecNumber evidence="10">3.6.1.66</ecNumber>
    </recommendedName>
    <alternativeName>
        <fullName evidence="10">Non-canonical purine NTP pyrophosphatase</fullName>
    </alternativeName>
    <alternativeName>
        <fullName evidence="10">Non-standard purine NTP pyrophosphatase</fullName>
    </alternativeName>
    <alternativeName>
        <fullName evidence="10">Nucleoside-triphosphate diphosphatase</fullName>
    </alternativeName>
    <alternativeName>
        <fullName evidence="10">Nucleoside-triphosphate pyrophosphatase</fullName>
        <shortName evidence="10">NTPase</shortName>
    </alternativeName>
</protein>
<keyword evidence="6 10" id="KW-0460">Magnesium</keyword>
<dbReference type="SUPFAM" id="SSF52972">
    <property type="entry name" value="ITPase-like"/>
    <property type="match status" value="1"/>
</dbReference>
<dbReference type="InterPro" id="IPR020922">
    <property type="entry name" value="dITP/XTP_pyrophosphatase"/>
</dbReference>
<dbReference type="GO" id="GO:0036222">
    <property type="term" value="F:XTP diphosphatase activity"/>
    <property type="evidence" value="ECO:0007669"/>
    <property type="project" value="UniProtKB-UniRule"/>
</dbReference>
<evidence type="ECO:0000256" key="1">
    <source>
        <dbReference type="ARBA" id="ARBA00008023"/>
    </source>
</evidence>
<dbReference type="GO" id="GO:0046872">
    <property type="term" value="F:metal ion binding"/>
    <property type="evidence" value="ECO:0007669"/>
    <property type="project" value="UniProtKB-KW"/>
</dbReference>
<dbReference type="EMBL" id="JAHHHV010000011">
    <property type="protein sequence ID" value="MBW4464329.1"/>
    <property type="molecule type" value="Genomic_DNA"/>
</dbReference>
<dbReference type="NCBIfam" id="TIGR00042">
    <property type="entry name" value="RdgB/HAM1 family non-canonical purine NTP pyrophosphatase"/>
    <property type="match status" value="1"/>
</dbReference>
<dbReference type="GO" id="GO:0035870">
    <property type="term" value="F:dITP diphosphatase activity"/>
    <property type="evidence" value="ECO:0007669"/>
    <property type="project" value="UniProtKB-UniRule"/>
</dbReference>
<gene>
    <name evidence="12" type="primary">rdgB</name>
    <name evidence="12" type="ORF">KME07_02665</name>
</gene>
<keyword evidence="4 10" id="KW-0547">Nucleotide-binding</keyword>
<dbReference type="Pfam" id="PF01725">
    <property type="entry name" value="Ham1p_like"/>
    <property type="match status" value="1"/>
</dbReference>
<dbReference type="AlphaFoldDB" id="A0A951P7T9"/>
<organism evidence="12 13">
    <name type="scientific">Pegethrix bostrychoides GSE-TBD4-15B</name>
    <dbReference type="NCBI Taxonomy" id="2839662"/>
    <lineage>
        <taxon>Bacteria</taxon>
        <taxon>Bacillati</taxon>
        <taxon>Cyanobacteriota</taxon>
        <taxon>Cyanophyceae</taxon>
        <taxon>Oculatellales</taxon>
        <taxon>Oculatellaceae</taxon>
        <taxon>Pegethrix</taxon>
    </lineage>
</organism>
<dbReference type="InterPro" id="IPR002637">
    <property type="entry name" value="RdgB/HAM1"/>
</dbReference>